<dbReference type="Pfam" id="PF00431">
    <property type="entry name" value="CUB"/>
    <property type="match status" value="1"/>
</dbReference>
<feature type="domain" description="F5/8 type C" evidence="15">
    <location>
        <begin position="478"/>
        <end position="626"/>
    </location>
</feature>
<dbReference type="InterPro" id="IPR000859">
    <property type="entry name" value="CUB_dom"/>
</dbReference>
<gene>
    <name evidence="17" type="ORF">CYMTET_4989</name>
</gene>
<keyword evidence="12" id="KW-0325">Glycoprotein</keyword>
<evidence type="ECO:0000256" key="1">
    <source>
        <dbReference type="ARBA" id="ARBA00004167"/>
    </source>
</evidence>
<sequence>MWMIFEALLIVSLSWNTRSNIVVHALSPCSNKSTQPGCREAVAALSSQVEDAGSAGLPPETSRRKLVESSQGTTVSIVDPYTAEQVLVEALQDEAVETIELHTDVKLDAPLPPINRSLSIFGNCTGAPFTYIVEPVNNLELQTWMLKERESGADDAISVYDYASSGVYVHEESAADSVLRWEFPFERQCELVMEIPIEVNCSSCAAAVPYTVHSAEGTSQVLVDQRVSARWASLGSYTLNATSAVELDTTGINGTIAAGVAGARCGGFLLRINPSYAARSASSSSDNSPRGRYMYRGRLDDSFAWTPQGVDNEWYQVDLGSVYDLAGVVTQGYQVDSSRAQYVTLYSCDWSLDGDRWDAVDKGKRFTGNSDGTGAVQGLFVEVVWARYLRLRVVEYHNAPSLRLAVLVMTGAPAGVCRLVSSGDFRLVTVAEGGNVSLARLALANGTAYANGGGVYVGDGGRVELHSCAVVGNRAIRCRNVVRLGLQSGYIPDEQITASSTEPDCSTASARLSSTNSSVSTALAWCGSAADGDWLQVDLGLETQVHSISTQGSGRYNEWVVEYTLSYSADGVSWQSAYDGRIFPANDGPESVRTHLIIPELRARYVRLYPKSWNGRPALRMELSTCLLDGTEEYIEADNLTLVGNESSYLEMITGACHISADGMCVMSSNYPEVYNNDEECSFTVLAEGLLEVHRFDLESNYDFFYVGEQGYTGSTGPSSAYVQPGTQLQFISDSVYNYEGFYICINDVNSDWIRLSDGNATAGVVEVYTNQTWRSVCAAEWTIAHGDVGCRQLGLGRAAQVGSLPITNANGSVGANTSDPPTFGSSECSGSEDALPPCLHALTAEENCTEQATVVCEDLSPLYDYFSLVEGACTISAMGDCFSSPGYPGEYPESQQCTFRVNSYGSLLVDVFDLENGYDYLYINSQGYTGADGPNEDRVSTDTNITFVSDESISGSGFHICLDPFMDGSIGGGLYAGESAHVLISDSVVMGNHATQGAGISVLKSSEVASTRSLVVNNTGRGVAGGVYLGDYASLALSSSRIDANSASQWISTENPGWQFGGGGVYAARSSRVSLINSSLSFNFAESGGAIVTEGMLSLDEASAVVGNQAQVNGGGIFVSEGAFMLMNRSSFVALNGVEGYGGGVSLQNGTSLSLDGGSEIWSNLAQEGGGGLYGDSRNAVVVCGGSTMHSNAGGNGGGMLLLSASDVLLTNGSSLQGNAAVGYAFWEDETGFYYNGSSGFGGGLAIEGSSPSLVLEGGSSVSNNTALLHGGGLHIGQGGSLLVRGSAVNGNEALEGSGGGISLLVQTEVLLTGSEVAGNVASIDGGGIAASNQMGSKPNILTLEEATAVVMNIAKSGMGGGIYGSSMTVSLSSGVLVEGNMASGNGGGLAVGQNSNATLSSGTSVSNNYALEGCGGGVYLSNYSQLVIDDSTLMENAADSSQGGGVCMETGSTLTMQNHSVLIRNAAEVGGGIHANEATEVLLQSMSVIESNSALRGGGIFSSGDVVLKEASMLTMNVAATSGGGIHGIAVTLDNSQVERNTAGDSGGGIYAESLSILDSVVTDNKAGIGGGISAVSLVMQHSMLTNNSASQDGGGLVAEHASMQNTYVSRGVAEEMGGGMYVKGTLSSQNVSIFECTASEGGGLILETTSAELSDLKVDSCMAITGDGGGVGVRTGNTTLEGALLSDNTAFTKGGGMFSSREMTMKHSVVKNNQADDGGGLAGESGTILVENTTISANTALKNGGGIFSSLDGSHLHGYNGVVLTNNKATDFGGGVYGDDVMFTDSTLAYNTAEGNGGGLHGVDYLRLERCEVTANIASGSGGGMSTGSDSQTVLESVNVSGNSASQHGGGLFLYKNSGAKLQNCTLQGNTGKNSGGGAYVSSSSLLQLIDNTRVMNNTAYLEVRGVRCALGCWAPVGRAGEVLVGGGVFLGETEGELLTVLQSVDSSLTGNEALIYSGGWVADQLPGSLCVKAYLLTRKYLCVVVEPVPLVLSL</sequence>
<dbReference type="CDD" id="cd00057">
    <property type="entry name" value="FA58C"/>
    <property type="match status" value="2"/>
</dbReference>
<evidence type="ECO:0000259" key="15">
    <source>
        <dbReference type="PROSITE" id="PS50022"/>
    </source>
</evidence>
<keyword evidence="13" id="KW-0998">Cell outer membrane</keyword>
<evidence type="ECO:0000259" key="16">
    <source>
        <dbReference type="PROSITE" id="PS50287"/>
    </source>
</evidence>
<keyword evidence="7 14" id="KW-0732">Signal</keyword>
<evidence type="ECO:0000256" key="14">
    <source>
        <dbReference type="SAM" id="SignalP"/>
    </source>
</evidence>
<dbReference type="GO" id="GO:0005576">
    <property type="term" value="C:extracellular region"/>
    <property type="evidence" value="ECO:0007669"/>
    <property type="project" value="UniProtKB-SubCell"/>
</dbReference>
<dbReference type="SUPFAM" id="SSF51126">
    <property type="entry name" value="Pectin lyase-like"/>
    <property type="match status" value="3"/>
</dbReference>
<dbReference type="CDD" id="cd00041">
    <property type="entry name" value="CUB"/>
    <property type="match status" value="1"/>
</dbReference>
<keyword evidence="5" id="KW-0964">Secreted</keyword>
<feature type="domain" description="SRCR" evidence="16">
    <location>
        <begin position="754"/>
        <end position="858"/>
    </location>
</feature>
<dbReference type="SMART" id="SM00202">
    <property type="entry name" value="SR"/>
    <property type="match status" value="1"/>
</dbReference>
<evidence type="ECO:0000256" key="11">
    <source>
        <dbReference type="ARBA" id="ARBA00023157"/>
    </source>
</evidence>
<dbReference type="Pfam" id="PF00754">
    <property type="entry name" value="F5_F8_type_C"/>
    <property type="match status" value="2"/>
</dbReference>
<evidence type="ECO:0000256" key="3">
    <source>
        <dbReference type="ARBA" id="ARBA00004442"/>
    </source>
</evidence>
<dbReference type="Gene3D" id="2.60.120.260">
    <property type="entry name" value="Galactose-binding domain-like"/>
    <property type="match status" value="2"/>
</dbReference>
<comment type="subcellular location">
    <subcellularLocation>
        <location evidence="2">Cell envelope</location>
    </subcellularLocation>
    <subcellularLocation>
        <location evidence="3">Cell outer membrane</location>
    </subcellularLocation>
    <subcellularLocation>
        <location evidence="1">Membrane</location>
        <topology evidence="1">Single-pass membrane protein</topology>
    </subcellularLocation>
    <subcellularLocation>
        <location evidence="4">Secreted</location>
    </subcellularLocation>
</comment>
<evidence type="ECO:0000256" key="6">
    <source>
        <dbReference type="ARBA" id="ARBA00022692"/>
    </source>
</evidence>
<feature type="domain" description="F5/8 type C" evidence="15">
    <location>
        <begin position="265"/>
        <end position="409"/>
    </location>
</feature>
<evidence type="ECO:0000256" key="12">
    <source>
        <dbReference type="ARBA" id="ARBA00023180"/>
    </source>
</evidence>
<dbReference type="SUPFAM" id="SSF56487">
    <property type="entry name" value="SRCR-like"/>
    <property type="match status" value="1"/>
</dbReference>
<dbReference type="SUPFAM" id="SSF49854">
    <property type="entry name" value="Spermadhesin, CUB domain"/>
    <property type="match status" value="2"/>
</dbReference>
<evidence type="ECO:0000256" key="10">
    <source>
        <dbReference type="ARBA" id="ARBA00023136"/>
    </source>
</evidence>
<dbReference type="PROSITE" id="PS50287">
    <property type="entry name" value="SRCR_2"/>
    <property type="match status" value="1"/>
</dbReference>
<dbReference type="SUPFAM" id="SSF49785">
    <property type="entry name" value="Galactose-binding domain-like"/>
    <property type="match status" value="2"/>
</dbReference>
<feature type="non-terminal residue" evidence="17">
    <location>
        <position position="1998"/>
    </location>
</feature>
<dbReference type="InterPro" id="IPR036772">
    <property type="entry name" value="SRCR-like_dom_sf"/>
</dbReference>
<keyword evidence="8" id="KW-0677">Repeat</keyword>
<keyword evidence="11" id="KW-1015">Disulfide bond</keyword>
<dbReference type="EMBL" id="LGRX02000813">
    <property type="protein sequence ID" value="KAK3287508.1"/>
    <property type="molecule type" value="Genomic_DNA"/>
</dbReference>
<comment type="caution">
    <text evidence="17">The sequence shown here is derived from an EMBL/GenBank/DDBJ whole genome shotgun (WGS) entry which is preliminary data.</text>
</comment>
<evidence type="ECO:0000313" key="17">
    <source>
        <dbReference type="EMBL" id="KAK3287508.1"/>
    </source>
</evidence>
<evidence type="ECO:0000256" key="13">
    <source>
        <dbReference type="ARBA" id="ARBA00023237"/>
    </source>
</evidence>
<dbReference type="Gene3D" id="2.60.120.290">
    <property type="entry name" value="Spermadhesin, CUB domain"/>
    <property type="match status" value="1"/>
</dbReference>
<dbReference type="GO" id="GO:0016020">
    <property type="term" value="C:membrane"/>
    <property type="evidence" value="ECO:0007669"/>
    <property type="project" value="UniProtKB-SubCell"/>
</dbReference>
<evidence type="ECO:0000256" key="9">
    <source>
        <dbReference type="ARBA" id="ARBA00022989"/>
    </source>
</evidence>
<keyword evidence="6" id="KW-0812">Transmembrane</keyword>
<feature type="signal peptide" evidence="14">
    <location>
        <begin position="1"/>
        <end position="19"/>
    </location>
</feature>
<dbReference type="InterPro" id="IPR000421">
    <property type="entry name" value="FA58C"/>
</dbReference>
<dbReference type="InterPro" id="IPR001190">
    <property type="entry name" value="SRCR"/>
</dbReference>
<keyword evidence="18" id="KW-1185">Reference proteome</keyword>
<accession>A0AAE0LJI1</accession>
<dbReference type="Proteomes" id="UP001190700">
    <property type="component" value="Unassembled WGS sequence"/>
</dbReference>
<evidence type="ECO:0000313" key="18">
    <source>
        <dbReference type="Proteomes" id="UP001190700"/>
    </source>
</evidence>
<dbReference type="InterPro" id="IPR006626">
    <property type="entry name" value="PbH1"/>
</dbReference>
<dbReference type="SMART" id="SM00231">
    <property type="entry name" value="FA58C"/>
    <property type="match status" value="2"/>
</dbReference>
<dbReference type="FunFam" id="3.10.250.10:FF:000016">
    <property type="entry name" value="Scavenger receptor cysteine-rich protein type 12"/>
    <property type="match status" value="1"/>
</dbReference>
<dbReference type="NCBIfam" id="TIGR01376">
    <property type="entry name" value="POMP_repeat"/>
    <property type="match status" value="1"/>
</dbReference>
<reference evidence="17 18" key="1">
    <citation type="journal article" date="2015" name="Genome Biol. Evol.">
        <title>Comparative Genomics of a Bacterivorous Green Alga Reveals Evolutionary Causalities and Consequences of Phago-Mixotrophic Mode of Nutrition.</title>
        <authorList>
            <person name="Burns J.A."/>
            <person name="Paasch A."/>
            <person name="Narechania A."/>
            <person name="Kim E."/>
        </authorList>
    </citation>
    <scope>NUCLEOTIDE SEQUENCE [LARGE SCALE GENOMIC DNA]</scope>
    <source>
        <strain evidence="17 18">PLY_AMNH</strain>
    </source>
</reference>
<proteinExistence type="predicted"/>
<keyword evidence="10" id="KW-0472">Membrane</keyword>
<keyword evidence="9" id="KW-1133">Transmembrane helix</keyword>
<dbReference type="Pfam" id="PF00530">
    <property type="entry name" value="SRCR"/>
    <property type="match status" value="1"/>
</dbReference>
<evidence type="ECO:0000256" key="4">
    <source>
        <dbReference type="ARBA" id="ARBA00004613"/>
    </source>
</evidence>
<evidence type="ECO:0000256" key="8">
    <source>
        <dbReference type="ARBA" id="ARBA00022737"/>
    </source>
</evidence>
<dbReference type="PANTHER" id="PTHR24543">
    <property type="entry name" value="MULTICOPPER OXIDASE-RELATED"/>
    <property type="match status" value="1"/>
</dbReference>
<evidence type="ECO:0000256" key="2">
    <source>
        <dbReference type="ARBA" id="ARBA00004196"/>
    </source>
</evidence>
<dbReference type="InterPro" id="IPR003368">
    <property type="entry name" value="POMP_repeat"/>
</dbReference>
<evidence type="ECO:0000256" key="7">
    <source>
        <dbReference type="ARBA" id="ARBA00022729"/>
    </source>
</evidence>
<dbReference type="Gene3D" id="3.10.250.10">
    <property type="entry name" value="SRCR-like domain"/>
    <property type="match status" value="1"/>
</dbReference>
<feature type="chain" id="PRO_5042282819" evidence="14">
    <location>
        <begin position="20"/>
        <end position="1998"/>
    </location>
</feature>
<dbReference type="InterPro" id="IPR008979">
    <property type="entry name" value="Galactose-bd-like_sf"/>
</dbReference>
<organism evidence="17 18">
    <name type="scientific">Cymbomonas tetramitiformis</name>
    <dbReference type="NCBI Taxonomy" id="36881"/>
    <lineage>
        <taxon>Eukaryota</taxon>
        <taxon>Viridiplantae</taxon>
        <taxon>Chlorophyta</taxon>
        <taxon>Pyramimonadophyceae</taxon>
        <taxon>Pyramimonadales</taxon>
        <taxon>Pyramimonadaceae</taxon>
        <taxon>Cymbomonas</taxon>
    </lineage>
</organism>
<name>A0AAE0LJI1_9CHLO</name>
<dbReference type="InterPro" id="IPR035914">
    <property type="entry name" value="Sperma_CUB_dom_sf"/>
</dbReference>
<dbReference type="PROSITE" id="PS01285">
    <property type="entry name" value="FA58C_1"/>
    <property type="match status" value="1"/>
</dbReference>
<protein>
    <submittedName>
        <fullName evidence="17">Uncharacterized protein</fullName>
    </submittedName>
</protein>
<dbReference type="PROSITE" id="PS50022">
    <property type="entry name" value="FA58C_3"/>
    <property type="match status" value="2"/>
</dbReference>
<dbReference type="SMART" id="SM00710">
    <property type="entry name" value="PbH1"/>
    <property type="match status" value="15"/>
</dbReference>
<evidence type="ECO:0000256" key="5">
    <source>
        <dbReference type="ARBA" id="ARBA00022525"/>
    </source>
</evidence>
<dbReference type="InterPro" id="IPR011050">
    <property type="entry name" value="Pectin_lyase_fold/virulence"/>
</dbReference>